<evidence type="ECO:0000313" key="3">
    <source>
        <dbReference type="Proteomes" id="UP001153069"/>
    </source>
</evidence>
<sequence>MATPVPSPAFMQPAVIEHYRSLCGTPTPPPARNGDTASTTNTSKMITALKWITAIQEATQCLRDQAQSDISIEDEKEVGSVRQSHSVKVTEHALVYLMRLEALLHPLEAEWDQAPHFDPPVFEPYKIPKKTTTEPRGDKNKKRKGRSANNVDQSPTSVVSNWAPQEQWTKVNVSSNRFASLHDDDDESDDEESETGTPTTSSRATTEDLDDLQEAGDVPTLNRIAEFPTGTIFVMRRLMIRIVTAQSELFAFQASVYRKASNWSLGAETCHASLWKIHQGLLLADTEISRCLSEVGGSPLERQPLMEDAGIVEVAVKSLTQERDSFVQKALVKKRQLMRKLEEVYIARTKARLRLGESKWCGNYRRNEHRAHQRAKHEELLVEIQLALDHMLQLDTRSLVHSTDQLKLRLQHQPLSCYPIHRHNKQRPSDYVSKRVSYEEYPDPSYFDWKFTGTYCEGGSHLEFYEKQGMLLDFDFVTKKLELSWLHLSRRGNTTFFRSPGPTPSKLYLGLLESTQPWKVAAEHKKMQAAMPGNTTRVAPAQNYHQWKVPSGAEMV</sequence>
<organism evidence="2 3">
    <name type="scientific">Seminavis robusta</name>
    <dbReference type="NCBI Taxonomy" id="568900"/>
    <lineage>
        <taxon>Eukaryota</taxon>
        <taxon>Sar</taxon>
        <taxon>Stramenopiles</taxon>
        <taxon>Ochrophyta</taxon>
        <taxon>Bacillariophyta</taxon>
        <taxon>Bacillariophyceae</taxon>
        <taxon>Bacillariophycidae</taxon>
        <taxon>Naviculales</taxon>
        <taxon>Naviculaceae</taxon>
        <taxon>Seminavis</taxon>
    </lineage>
</organism>
<feature type="compositionally biased region" description="Acidic residues" evidence="1">
    <location>
        <begin position="183"/>
        <end position="194"/>
    </location>
</feature>
<comment type="caution">
    <text evidence="2">The sequence shown here is derived from an EMBL/GenBank/DDBJ whole genome shotgun (WGS) entry which is preliminary data.</text>
</comment>
<proteinExistence type="predicted"/>
<reference evidence="2" key="1">
    <citation type="submission" date="2020-06" db="EMBL/GenBank/DDBJ databases">
        <authorList>
            <consortium name="Plant Systems Biology data submission"/>
        </authorList>
    </citation>
    <scope>NUCLEOTIDE SEQUENCE</scope>
    <source>
        <strain evidence="2">D6</strain>
    </source>
</reference>
<accession>A0A9N8H240</accession>
<dbReference type="AlphaFoldDB" id="A0A9N8H240"/>
<feature type="region of interest" description="Disordered" evidence="1">
    <location>
        <begin position="180"/>
        <end position="217"/>
    </location>
</feature>
<dbReference type="EMBL" id="CAICTM010000055">
    <property type="protein sequence ID" value="CAB9499223.1"/>
    <property type="molecule type" value="Genomic_DNA"/>
</dbReference>
<feature type="compositionally biased region" description="Polar residues" evidence="1">
    <location>
        <begin position="147"/>
        <end position="165"/>
    </location>
</feature>
<keyword evidence="3" id="KW-1185">Reference proteome</keyword>
<feature type="region of interest" description="Disordered" evidence="1">
    <location>
        <begin position="117"/>
        <end position="165"/>
    </location>
</feature>
<gene>
    <name evidence="2" type="ORF">SEMRO_56_G032790.1</name>
</gene>
<evidence type="ECO:0000313" key="2">
    <source>
        <dbReference type="EMBL" id="CAB9499223.1"/>
    </source>
</evidence>
<evidence type="ECO:0000256" key="1">
    <source>
        <dbReference type="SAM" id="MobiDB-lite"/>
    </source>
</evidence>
<feature type="compositionally biased region" description="Low complexity" evidence="1">
    <location>
        <begin position="195"/>
        <end position="204"/>
    </location>
</feature>
<name>A0A9N8H240_9STRA</name>
<protein>
    <submittedName>
        <fullName evidence="2">Uncharacterized protein</fullName>
    </submittedName>
</protein>
<dbReference type="Proteomes" id="UP001153069">
    <property type="component" value="Unassembled WGS sequence"/>
</dbReference>